<dbReference type="KEGG" id="mfv:Mfer_0095"/>
<comment type="pathway">
    <text evidence="2 8">Amino-acid biosynthesis; L-tryptophan biosynthesis; L-tryptophan from chorismate: step 3/5.</text>
</comment>
<dbReference type="GO" id="GO:0000162">
    <property type="term" value="P:L-tryptophan biosynthetic process"/>
    <property type="evidence" value="ECO:0007669"/>
    <property type="project" value="UniProtKB-UniRule"/>
</dbReference>
<evidence type="ECO:0000313" key="10">
    <source>
        <dbReference type="EMBL" id="ADP76899.1"/>
    </source>
</evidence>
<evidence type="ECO:0000259" key="9">
    <source>
        <dbReference type="Pfam" id="PF00697"/>
    </source>
</evidence>
<dbReference type="OrthoDB" id="27513at2157"/>
<dbReference type="Gene3D" id="3.20.20.70">
    <property type="entry name" value="Aldolase class I"/>
    <property type="match status" value="1"/>
</dbReference>
<gene>
    <name evidence="8" type="primary">trpF</name>
    <name evidence="10" type="ordered locus">Mfer_0095</name>
</gene>
<dbReference type="UniPathway" id="UPA00035">
    <property type="reaction ID" value="UER00042"/>
</dbReference>
<dbReference type="InterPro" id="IPR044643">
    <property type="entry name" value="TrpF_fam"/>
</dbReference>
<dbReference type="STRING" id="523846.Mfer_0095"/>
<proteinExistence type="inferred from homology"/>
<evidence type="ECO:0000256" key="1">
    <source>
        <dbReference type="ARBA" id="ARBA00001164"/>
    </source>
</evidence>
<feature type="domain" description="N-(5'phosphoribosyl) anthranilate isomerase (PRAI)" evidence="9">
    <location>
        <begin position="3"/>
        <end position="212"/>
    </location>
</feature>
<protein>
    <recommendedName>
        <fullName evidence="8">N-(5'-phosphoribosyl)anthranilate isomerase</fullName>
        <shortName evidence="8">PRAI</shortName>
        <ecNumber evidence="8">5.3.1.24</ecNumber>
    </recommendedName>
</protein>
<name>E3GX10_METFV</name>
<keyword evidence="5 8" id="KW-0822">Tryptophan biosynthesis</keyword>
<dbReference type="Pfam" id="PF00697">
    <property type="entry name" value="PRAI"/>
    <property type="match status" value="1"/>
</dbReference>
<dbReference type="InterPro" id="IPR001240">
    <property type="entry name" value="PRAI_dom"/>
</dbReference>
<evidence type="ECO:0000256" key="8">
    <source>
        <dbReference type="HAMAP-Rule" id="MF_00135"/>
    </source>
</evidence>
<keyword evidence="6 8" id="KW-0057">Aromatic amino acid biosynthesis</keyword>
<evidence type="ECO:0000256" key="4">
    <source>
        <dbReference type="ARBA" id="ARBA00022605"/>
    </source>
</evidence>
<evidence type="ECO:0000256" key="6">
    <source>
        <dbReference type="ARBA" id="ARBA00023141"/>
    </source>
</evidence>
<dbReference type="EMBL" id="CP002278">
    <property type="protein sequence ID" value="ADP76899.1"/>
    <property type="molecule type" value="Genomic_DNA"/>
</dbReference>
<dbReference type="SUPFAM" id="SSF51366">
    <property type="entry name" value="Ribulose-phoshate binding barrel"/>
    <property type="match status" value="1"/>
</dbReference>
<evidence type="ECO:0000256" key="7">
    <source>
        <dbReference type="ARBA" id="ARBA00023235"/>
    </source>
</evidence>
<dbReference type="InterPro" id="IPR013785">
    <property type="entry name" value="Aldolase_TIM"/>
</dbReference>
<keyword evidence="7 8" id="KW-0413">Isomerase</keyword>
<evidence type="ECO:0000256" key="2">
    <source>
        <dbReference type="ARBA" id="ARBA00004664"/>
    </source>
</evidence>
<keyword evidence="11" id="KW-1185">Reference proteome</keyword>
<comment type="similarity">
    <text evidence="3 8">Belongs to the TrpF family.</text>
</comment>
<organism evidence="10 11">
    <name type="scientific">Methanothermus fervidus (strain ATCC 43054 / DSM 2088 / JCM 10308 / V24 S)</name>
    <dbReference type="NCBI Taxonomy" id="523846"/>
    <lineage>
        <taxon>Archaea</taxon>
        <taxon>Methanobacteriati</taxon>
        <taxon>Methanobacteriota</taxon>
        <taxon>Methanomada group</taxon>
        <taxon>Methanobacteria</taxon>
        <taxon>Methanobacteriales</taxon>
        <taxon>Methanothermaceae</taxon>
        <taxon>Methanothermus</taxon>
    </lineage>
</organism>
<reference evidence="10 11" key="1">
    <citation type="journal article" date="2010" name="Stand. Genomic Sci.">
        <title>Complete genome sequence of Methanothermus fervidus type strain (V24S).</title>
        <authorList>
            <person name="Anderson I."/>
            <person name="Djao O.D."/>
            <person name="Misra M."/>
            <person name="Chertkov O."/>
            <person name="Nolan M."/>
            <person name="Lucas S."/>
            <person name="Lapidus A."/>
            <person name="Del Rio T.G."/>
            <person name="Tice H."/>
            <person name="Cheng J.F."/>
            <person name="Tapia R."/>
            <person name="Han C."/>
            <person name="Goodwin L."/>
            <person name="Pitluck S."/>
            <person name="Liolios K."/>
            <person name="Ivanova N."/>
            <person name="Mavromatis K."/>
            <person name="Mikhailova N."/>
            <person name="Pati A."/>
            <person name="Brambilla E."/>
            <person name="Chen A."/>
            <person name="Palaniappan K."/>
            <person name="Land M."/>
            <person name="Hauser L."/>
            <person name="Chang Y.J."/>
            <person name="Jeffries C.D."/>
            <person name="Sikorski J."/>
            <person name="Spring S."/>
            <person name="Rohde M."/>
            <person name="Eichinger K."/>
            <person name="Huber H."/>
            <person name="Wirth R."/>
            <person name="Goker M."/>
            <person name="Detter J.C."/>
            <person name="Woyke T."/>
            <person name="Bristow J."/>
            <person name="Eisen J.A."/>
            <person name="Markowitz V."/>
            <person name="Hugenholtz P."/>
            <person name="Klenk H.P."/>
            <person name="Kyrpides N.C."/>
        </authorList>
    </citation>
    <scope>NUCLEOTIDE SEQUENCE [LARGE SCALE GENOMIC DNA]</scope>
    <source>
        <strain evidence="11">ATCC 43054 / DSM 2088 / JCM 10308 / V24 S</strain>
    </source>
</reference>
<dbReference type="CDD" id="cd00405">
    <property type="entry name" value="PRAI"/>
    <property type="match status" value="1"/>
</dbReference>
<dbReference type="Proteomes" id="UP000002315">
    <property type="component" value="Chromosome"/>
</dbReference>
<sequence length="218" mass="24472">MEVKICGITRVSDLKVAEKYGADYIGFINVKRSPRFVNIEKIKHLLSHLKNKNKAVLVLEPKTVKEVIDKYKQTGIKNIQLHSLSPKDIENLKEYDLRIIRAIGISNNISKKLKNEIIKFSKLCDALLLDYKLKGKTGGTGIEIPFNLAKKASKIAKNANKNLKVYIAGGMSPEKVKSKQNIFKMFFDGVDFNSSLESSPGIKIHKKIIEAINSAKKC</sequence>
<evidence type="ECO:0000313" key="11">
    <source>
        <dbReference type="Proteomes" id="UP000002315"/>
    </source>
</evidence>
<dbReference type="HAMAP" id="MF_00135">
    <property type="entry name" value="PRAI"/>
    <property type="match status" value="1"/>
</dbReference>
<dbReference type="HOGENOM" id="CLU_076364_2_0_2"/>
<dbReference type="GO" id="GO:0004640">
    <property type="term" value="F:phosphoribosylanthranilate isomerase activity"/>
    <property type="evidence" value="ECO:0007669"/>
    <property type="project" value="UniProtKB-UniRule"/>
</dbReference>
<evidence type="ECO:0000256" key="5">
    <source>
        <dbReference type="ARBA" id="ARBA00022822"/>
    </source>
</evidence>
<evidence type="ECO:0000256" key="3">
    <source>
        <dbReference type="ARBA" id="ARBA00007571"/>
    </source>
</evidence>
<dbReference type="PANTHER" id="PTHR42894:SF1">
    <property type="entry name" value="N-(5'-PHOSPHORIBOSYL)ANTHRANILATE ISOMERASE"/>
    <property type="match status" value="1"/>
</dbReference>
<dbReference type="PANTHER" id="PTHR42894">
    <property type="entry name" value="N-(5'-PHOSPHORIBOSYL)ANTHRANILATE ISOMERASE"/>
    <property type="match status" value="1"/>
</dbReference>
<dbReference type="InterPro" id="IPR011060">
    <property type="entry name" value="RibuloseP-bd_barrel"/>
</dbReference>
<keyword evidence="4 8" id="KW-0028">Amino-acid biosynthesis</keyword>
<accession>E3GX10</accession>
<comment type="catalytic activity">
    <reaction evidence="1 8">
        <text>N-(5-phospho-beta-D-ribosyl)anthranilate = 1-(2-carboxyphenylamino)-1-deoxy-D-ribulose 5-phosphate</text>
        <dbReference type="Rhea" id="RHEA:21540"/>
        <dbReference type="ChEBI" id="CHEBI:18277"/>
        <dbReference type="ChEBI" id="CHEBI:58613"/>
        <dbReference type="EC" id="5.3.1.24"/>
    </reaction>
</comment>
<dbReference type="AlphaFoldDB" id="E3GX10"/>
<dbReference type="EC" id="5.3.1.24" evidence="8"/>